<gene>
    <name evidence="1" type="ORF">N7498_001659</name>
</gene>
<keyword evidence="2" id="KW-1185">Reference proteome</keyword>
<dbReference type="GeneID" id="83176022"/>
<comment type="caution">
    <text evidence="1">The sequence shown here is derived from an EMBL/GenBank/DDBJ whole genome shotgun (WGS) entry which is preliminary data.</text>
</comment>
<dbReference type="OrthoDB" id="1898716at2759"/>
<reference evidence="1" key="2">
    <citation type="journal article" date="2023" name="IMA Fungus">
        <title>Comparative genomic study of the Penicillium genus elucidates a diverse pangenome and 15 lateral gene transfer events.</title>
        <authorList>
            <person name="Petersen C."/>
            <person name="Sorensen T."/>
            <person name="Nielsen M.R."/>
            <person name="Sondergaard T.E."/>
            <person name="Sorensen J.L."/>
            <person name="Fitzpatrick D.A."/>
            <person name="Frisvad J.C."/>
            <person name="Nielsen K.L."/>
        </authorList>
    </citation>
    <scope>NUCLEOTIDE SEQUENCE</scope>
    <source>
        <strain evidence="1">IBT 15544</strain>
    </source>
</reference>
<evidence type="ECO:0000313" key="1">
    <source>
        <dbReference type="EMBL" id="KAJ5215252.1"/>
    </source>
</evidence>
<protein>
    <submittedName>
        <fullName evidence="1">Uncharacterized protein</fullName>
    </submittedName>
</protein>
<dbReference type="RefSeq" id="XP_058311065.1">
    <property type="nucleotide sequence ID" value="XM_058448721.1"/>
</dbReference>
<proteinExistence type="predicted"/>
<name>A0A9W9TA59_9EURO</name>
<accession>A0A9W9TA59</accession>
<organism evidence="1 2">
    <name type="scientific">Penicillium cinerascens</name>
    <dbReference type="NCBI Taxonomy" id="70096"/>
    <lineage>
        <taxon>Eukaryota</taxon>
        <taxon>Fungi</taxon>
        <taxon>Dikarya</taxon>
        <taxon>Ascomycota</taxon>
        <taxon>Pezizomycotina</taxon>
        <taxon>Eurotiomycetes</taxon>
        <taxon>Eurotiomycetidae</taxon>
        <taxon>Eurotiales</taxon>
        <taxon>Aspergillaceae</taxon>
        <taxon>Penicillium</taxon>
    </lineage>
</organism>
<sequence length="65" mass="7235">MCDADVCLGIRIRETGQIHILSADTSGFWAFLASQLSSYYPKPRLITEVDLQKTEDTMGTLEAVQ</sequence>
<evidence type="ECO:0000313" key="2">
    <source>
        <dbReference type="Proteomes" id="UP001150904"/>
    </source>
</evidence>
<reference evidence="1" key="1">
    <citation type="submission" date="2022-12" db="EMBL/GenBank/DDBJ databases">
        <authorList>
            <person name="Petersen C."/>
        </authorList>
    </citation>
    <scope>NUCLEOTIDE SEQUENCE</scope>
    <source>
        <strain evidence="1">IBT 15544</strain>
    </source>
</reference>
<dbReference type="Proteomes" id="UP001150904">
    <property type="component" value="Unassembled WGS sequence"/>
</dbReference>
<dbReference type="AlphaFoldDB" id="A0A9W9TA59"/>
<dbReference type="EMBL" id="JAPQKR010000005">
    <property type="protein sequence ID" value="KAJ5215252.1"/>
    <property type="molecule type" value="Genomic_DNA"/>
</dbReference>